<dbReference type="Proteomes" id="UP000422108">
    <property type="component" value="Chromosome"/>
</dbReference>
<dbReference type="InterPro" id="IPR004360">
    <property type="entry name" value="Glyas_Fos-R_dOase_dom"/>
</dbReference>
<organism evidence="2 3">
    <name type="scientific">Desulfosarcina ovata subsp. ovata</name>
    <dbReference type="NCBI Taxonomy" id="2752305"/>
    <lineage>
        <taxon>Bacteria</taxon>
        <taxon>Pseudomonadati</taxon>
        <taxon>Thermodesulfobacteriota</taxon>
        <taxon>Desulfobacteria</taxon>
        <taxon>Desulfobacterales</taxon>
        <taxon>Desulfosarcinaceae</taxon>
        <taxon>Desulfosarcina</taxon>
    </lineage>
</organism>
<proteinExistence type="predicted"/>
<sequence length="58" mass="6404">MASEADVVQIVAKAVNQLIKPPQKASWGGYQGYFKDPDGYLWEVACNPFFWGGPGDKK</sequence>
<name>A0A5K8AAY1_9BACT</name>
<dbReference type="AlphaFoldDB" id="A0A5K8AAY1"/>
<accession>A0A5K8AAY1</accession>
<evidence type="ECO:0000313" key="3">
    <source>
        <dbReference type="Proteomes" id="UP000422108"/>
    </source>
</evidence>
<dbReference type="Gene3D" id="3.10.180.10">
    <property type="entry name" value="2,3-Dihydroxybiphenyl 1,2-Dioxygenase, domain 1"/>
    <property type="match status" value="1"/>
</dbReference>
<dbReference type="InterPro" id="IPR029068">
    <property type="entry name" value="Glyas_Bleomycin-R_OHBP_Dase"/>
</dbReference>
<gene>
    <name evidence="2" type="ORF">DSCOOX_28710</name>
</gene>
<evidence type="ECO:0000313" key="2">
    <source>
        <dbReference type="EMBL" id="BBO89691.1"/>
    </source>
</evidence>
<feature type="domain" description="Glyoxalase/fosfomycin resistance/dioxygenase" evidence="1">
    <location>
        <begin position="12"/>
        <end position="44"/>
    </location>
</feature>
<protein>
    <recommendedName>
        <fullName evidence="1">Glyoxalase/fosfomycin resistance/dioxygenase domain-containing protein</fullName>
    </recommendedName>
</protein>
<reference evidence="2 3" key="1">
    <citation type="submission" date="2019-11" db="EMBL/GenBank/DDBJ databases">
        <title>Comparative genomics of hydrocarbon-degrading Desulfosarcina strains.</title>
        <authorList>
            <person name="Watanabe M."/>
            <person name="Kojima H."/>
            <person name="Fukui M."/>
        </authorList>
    </citation>
    <scope>NUCLEOTIDE SEQUENCE [LARGE SCALE GENOMIC DNA]</scope>
    <source>
        <strain evidence="3">oXyS1</strain>
    </source>
</reference>
<keyword evidence="3" id="KW-1185">Reference proteome</keyword>
<evidence type="ECO:0000259" key="1">
    <source>
        <dbReference type="Pfam" id="PF00903"/>
    </source>
</evidence>
<dbReference type="SUPFAM" id="SSF54593">
    <property type="entry name" value="Glyoxalase/Bleomycin resistance protein/Dihydroxybiphenyl dioxygenase"/>
    <property type="match status" value="1"/>
</dbReference>
<dbReference type="Pfam" id="PF00903">
    <property type="entry name" value="Glyoxalase"/>
    <property type="match status" value="1"/>
</dbReference>
<dbReference type="EMBL" id="AP021879">
    <property type="protein sequence ID" value="BBO89691.1"/>
    <property type="molecule type" value="Genomic_DNA"/>
</dbReference>